<dbReference type="Pfam" id="PF10604">
    <property type="entry name" value="Polyketide_cyc2"/>
    <property type="match status" value="1"/>
</dbReference>
<dbReference type="Gene3D" id="3.30.530.20">
    <property type="match status" value="1"/>
</dbReference>
<protein>
    <submittedName>
        <fullName evidence="1">SRPBCC family protein</fullName>
    </submittedName>
</protein>
<keyword evidence="2" id="KW-1185">Reference proteome</keyword>
<dbReference type="InterPro" id="IPR023393">
    <property type="entry name" value="START-like_dom_sf"/>
</dbReference>
<accession>A0A6M4IUI2</accession>
<dbReference type="AlphaFoldDB" id="A0A6M4IUI2"/>
<dbReference type="SUPFAM" id="SSF55961">
    <property type="entry name" value="Bet v1-like"/>
    <property type="match status" value="1"/>
</dbReference>
<dbReference type="RefSeq" id="WP_171226854.1">
    <property type="nucleotide sequence ID" value="NZ_CP053085.1"/>
</dbReference>
<organism evidence="1 2">
    <name type="scientific">Gemmatimonas groenlandica</name>
    <dbReference type="NCBI Taxonomy" id="2732249"/>
    <lineage>
        <taxon>Bacteria</taxon>
        <taxon>Pseudomonadati</taxon>
        <taxon>Gemmatimonadota</taxon>
        <taxon>Gemmatimonadia</taxon>
        <taxon>Gemmatimonadales</taxon>
        <taxon>Gemmatimonadaceae</taxon>
        <taxon>Gemmatimonas</taxon>
    </lineage>
</organism>
<dbReference type="CDD" id="cd07818">
    <property type="entry name" value="SRPBCC_1"/>
    <property type="match status" value="1"/>
</dbReference>
<gene>
    <name evidence="1" type="ORF">HKW67_18835</name>
</gene>
<dbReference type="EMBL" id="CP053085">
    <property type="protein sequence ID" value="QJR37419.1"/>
    <property type="molecule type" value="Genomic_DNA"/>
</dbReference>
<dbReference type="Proteomes" id="UP000500938">
    <property type="component" value="Chromosome"/>
</dbReference>
<evidence type="ECO:0000313" key="1">
    <source>
        <dbReference type="EMBL" id="QJR37419.1"/>
    </source>
</evidence>
<dbReference type="KEGG" id="ggr:HKW67_18835"/>
<dbReference type="InterPro" id="IPR019587">
    <property type="entry name" value="Polyketide_cyclase/dehydratase"/>
</dbReference>
<name>A0A6M4IUI2_9BACT</name>
<reference evidence="1 2" key="1">
    <citation type="submission" date="2020-05" db="EMBL/GenBank/DDBJ databases">
        <title>Complete genome sequence of Gemmatimonas greenlandica TET16.</title>
        <authorList>
            <person name="Zeng Y."/>
        </authorList>
    </citation>
    <scope>NUCLEOTIDE SEQUENCE [LARGE SCALE GENOMIC DNA]</scope>
    <source>
        <strain evidence="1 2">TET16</strain>
    </source>
</reference>
<sequence length="176" mass="19257">MLKTVGIILLVLLGALLLMASRQPDAFAIERAVVIAAPPEVIFPKIADLHQWAPWSPYEKLDPQMKKVFNGTPGAAGASYYWSGNSKAGEGTMTVRELMPPSKITMQLDMLKPIEGHNVVEFNLEPASGGTRVTWAMRGPNTLLSKVIGLFMNMDTMIGKDFEDGLVTLKTRVEAK</sequence>
<proteinExistence type="predicted"/>
<evidence type="ECO:0000313" key="2">
    <source>
        <dbReference type="Proteomes" id="UP000500938"/>
    </source>
</evidence>